<keyword evidence="1" id="KW-1133">Transmembrane helix</keyword>
<evidence type="ECO:0000313" key="3">
    <source>
        <dbReference type="Proteomes" id="UP001165586"/>
    </source>
</evidence>
<dbReference type="Proteomes" id="UP001165586">
    <property type="component" value="Unassembled WGS sequence"/>
</dbReference>
<evidence type="ECO:0000256" key="1">
    <source>
        <dbReference type="SAM" id="Phobius"/>
    </source>
</evidence>
<evidence type="ECO:0000313" key="2">
    <source>
        <dbReference type="EMBL" id="MCS5737372.1"/>
    </source>
</evidence>
<dbReference type="EMBL" id="JANLCJ010000642">
    <property type="protein sequence ID" value="MCS5737372.1"/>
    <property type="molecule type" value="Genomic_DNA"/>
</dbReference>
<gene>
    <name evidence="2" type="ORF">N1032_26935</name>
</gene>
<reference evidence="2" key="1">
    <citation type="submission" date="2022-08" db="EMBL/GenBank/DDBJ databases">
        <authorList>
            <person name="Deng Y."/>
            <person name="Han X.-F."/>
            <person name="Zhang Y.-Q."/>
        </authorList>
    </citation>
    <scope>NUCLEOTIDE SEQUENCE</scope>
    <source>
        <strain evidence="2">CPCC 203386</strain>
    </source>
</reference>
<feature type="transmembrane region" description="Helical" evidence="1">
    <location>
        <begin position="12"/>
        <end position="28"/>
    </location>
</feature>
<keyword evidence="1" id="KW-0812">Transmembrane</keyword>
<keyword evidence="3" id="KW-1185">Reference proteome</keyword>
<organism evidence="2 3">
    <name type="scientific">Herbiconiux daphne</name>
    <dbReference type="NCBI Taxonomy" id="2970914"/>
    <lineage>
        <taxon>Bacteria</taxon>
        <taxon>Bacillati</taxon>
        <taxon>Actinomycetota</taxon>
        <taxon>Actinomycetes</taxon>
        <taxon>Micrococcales</taxon>
        <taxon>Microbacteriaceae</taxon>
        <taxon>Herbiconiux</taxon>
    </lineage>
</organism>
<keyword evidence="1" id="KW-0472">Membrane</keyword>
<sequence>MNLYDHISEKFIWLIGASACGSVIGVLTNEKYNTTTKRVIYIFGGFCSAFFLAGPVAKYFNLTGPGEIAAVGFAVSIFWQ</sequence>
<name>A0ABT2HBS1_9MICO</name>
<comment type="caution">
    <text evidence="2">The sequence shown here is derived from an EMBL/GenBank/DDBJ whole genome shotgun (WGS) entry which is preliminary data.</text>
</comment>
<dbReference type="RefSeq" id="WP_259543752.1">
    <property type="nucleotide sequence ID" value="NZ_JANLCJ010000642.1"/>
</dbReference>
<feature type="non-terminal residue" evidence="2">
    <location>
        <position position="80"/>
    </location>
</feature>
<proteinExistence type="predicted"/>
<evidence type="ECO:0008006" key="4">
    <source>
        <dbReference type="Google" id="ProtNLM"/>
    </source>
</evidence>
<accession>A0ABT2HBS1</accession>
<protein>
    <recommendedName>
        <fullName evidence="4">Holin</fullName>
    </recommendedName>
</protein>
<feature type="transmembrane region" description="Helical" evidence="1">
    <location>
        <begin position="40"/>
        <end position="57"/>
    </location>
</feature>